<protein>
    <submittedName>
        <fullName evidence="1">Uncharacterized protein</fullName>
    </submittedName>
</protein>
<accession>A0AAD7G5L9</accession>
<organism evidence="1 2">
    <name type="scientific">Mycena rosella</name>
    <name type="common">Pink bonnet</name>
    <name type="synonym">Agaricus rosellus</name>
    <dbReference type="NCBI Taxonomy" id="1033263"/>
    <lineage>
        <taxon>Eukaryota</taxon>
        <taxon>Fungi</taxon>
        <taxon>Dikarya</taxon>
        <taxon>Basidiomycota</taxon>
        <taxon>Agaricomycotina</taxon>
        <taxon>Agaricomycetes</taxon>
        <taxon>Agaricomycetidae</taxon>
        <taxon>Agaricales</taxon>
        <taxon>Marasmiineae</taxon>
        <taxon>Mycenaceae</taxon>
        <taxon>Mycena</taxon>
    </lineage>
</organism>
<dbReference type="EMBL" id="JARKIE010000282">
    <property type="protein sequence ID" value="KAJ7658094.1"/>
    <property type="molecule type" value="Genomic_DNA"/>
</dbReference>
<name>A0AAD7G5L9_MYCRO</name>
<evidence type="ECO:0000313" key="2">
    <source>
        <dbReference type="Proteomes" id="UP001221757"/>
    </source>
</evidence>
<sequence>MFSHTPAGPARYVPKSFVYSTPTNPENFGSIYDSGYASLSTQTPNYHSPVSPSASNPASTCDTPSFTQDYLDLHKADTGVLLPSPPEALSTLQPVPQPAYSLMIVVHNCPGSRLDWPVNVGPFMETFPFHRIGVHPGSLSFDVEIYDRGTTVIAFSKACIEEAWLHGCCSSCAKIPAEVQKLVDLAVQADVRTNHRYLSWKQIQSLLADCTEEVRRWRLKGLNCARNLANTVKKIADYKRFMDTVTKMNIPQLQQLVSSALEGVYRPRPVLDSRTLDIALMIYRLGICTLLRSAAGITLSNGHIINPVVLSRYLVRLPGQTEDSVQKLLFPDDPQDVPCAVELMLAVIDLESYNFGPVNADVASDIDFLRLLGLLLKSILEPFTTPSMSLTCQMTHLSMFAHLAFSLFHANRLSFMSNQLYGDSQSMVKNTFFCLAKQQLLDPSQNFYLFQVGDDPLEKSFGKLHMFGGHNSVMNYAQAIDRLGHACDLQAVYMRQPDLDQGQRRISMLRLEGVDHLNMKSWTGEACANSCHAPSAWANECEAAQAILAKLHFPIDTYAYAQIFSDADIDMLRPFGEGKYPGIEMDMDRSIIVAKTSAARTELASEVTAPNDDEDIEDQGDGVPLDDTLDEVPELTLPPSGPGIDPNDYVNVEGKWVHKQRICHVVISKDFEAKSTERLKRVHGHTKVNSKRRDDINPEAILGTNIFVVGDPFFTLLRTDRTLSLAVVRSTATHDDGVSRGSILAPTISNPSAKVKLSGQILGMTMIPTLNGDLSLSDSVAVSPKPPSQEDRTADWLTEEKSPWSWIWNGSYLKVDSAMAGMLTRLVNPRMVDAVLRLGESVAYHINSEGRSWELNDGVMGAVCKMLWDVVVQQKVVLTSIATVKRNDHFLYSFDNGVRFTFYRFPGKRLIHSFQATPLSFAMLIGTILPCGLCGYSNRPECEVHLRKKKNIIHVETNCPMLVSFNYKSAERGSLTTPCRNVPVVCTICLPNAPNAGDAERAHWRYNMPQHLSTVHPEYLSPLNPGGIRLPHDVWEMTWLNDGKEESLGVPKDTILHQFDDVTGPDEDADR</sequence>
<gene>
    <name evidence="1" type="ORF">B0H17DRAFT_1145664</name>
</gene>
<dbReference type="Proteomes" id="UP001221757">
    <property type="component" value="Unassembled WGS sequence"/>
</dbReference>
<proteinExistence type="predicted"/>
<comment type="caution">
    <text evidence="1">The sequence shown here is derived from an EMBL/GenBank/DDBJ whole genome shotgun (WGS) entry which is preliminary data.</text>
</comment>
<keyword evidence="2" id="KW-1185">Reference proteome</keyword>
<dbReference type="AlphaFoldDB" id="A0AAD7G5L9"/>
<evidence type="ECO:0000313" key="1">
    <source>
        <dbReference type="EMBL" id="KAJ7658094.1"/>
    </source>
</evidence>
<reference evidence="1" key="1">
    <citation type="submission" date="2023-03" db="EMBL/GenBank/DDBJ databases">
        <title>Massive genome expansion in bonnet fungi (Mycena s.s.) driven by repeated elements and novel gene families across ecological guilds.</title>
        <authorList>
            <consortium name="Lawrence Berkeley National Laboratory"/>
            <person name="Harder C.B."/>
            <person name="Miyauchi S."/>
            <person name="Viragh M."/>
            <person name="Kuo A."/>
            <person name="Thoen E."/>
            <person name="Andreopoulos B."/>
            <person name="Lu D."/>
            <person name="Skrede I."/>
            <person name="Drula E."/>
            <person name="Henrissat B."/>
            <person name="Morin E."/>
            <person name="Kohler A."/>
            <person name="Barry K."/>
            <person name="LaButti K."/>
            <person name="Morin E."/>
            <person name="Salamov A."/>
            <person name="Lipzen A."/>
            <person name="Mereny Z."/>
            <person name="Hegedus B."/>
            <person name="Baldrian P."/>
            <person name="Stursova M."/>
            <person name="Weitz H."/>
            <person name="Taylor A."/>
            <person name="Grigoriev I.V."/>
            <person name="Nagy L.G."/>
            <person name="Martin F."/>
            <person name="Kauserud H."/>
        </authorList>
    </citation>
    <scope>NUCLEOTIDE SEQUENCE</scope>
    <source>
        <strain evidence="1">CBHHK067</strain>
    </source>
</reference>